<evidence type="ECO:0000313" key="4">
    <source>
        <dbReference type="Proteomes" id="UP000249115"/>
    </source>
</evidence>
<evidence type="ECO:0000256" key="1">
    <source>
        <dbReference type="SAM" id="SignalP"/>
    </source>
</evidence>
<dbReference type="Proteomes" id="UP000249115">
    <property type="component" value="Unassembled WGS sequence"/>
</dbReference>
<dbReference type="AlphaFoldDB" id="A0A2W7QXL8"/>
<dbReference type="PROSITE" id="PS51257">
    <property type="entry name" value="PROKAR_LIPOPROTEIN"/>
    <property type="match status" value="1"/>
</dbReference>
<proteinExistence type="predicted"/>
<dbReference type="EMBL" id="QKZU01000017">
    <property type="protein sequence ID" value="PZX51856.1"/>
    <property type="molecule type" value="Genomic_DNA"/>
</dbReference>
<dbReference type="OrthoDB" id="819294at2"/>
<evidence type="ECO:0000313" key="5">
    <source>
        <dbReference type="Proteomes" id="UP000321927"/>
    </source>
</evidence>
<dbReference type="EMBL" id="VORV01000016">
    <property type="protein sequence ID" value="TXD76011.1"/>
    <property type="molecule type" value="Genomic_DNA"/>
</dbReference>
<reference evidence="3 5" key="2">
    <citation type="submission" date="2019-08" db="EMBL/GenBank/DDBJ databases">
        <title>Genome of Algoriphagus ratkowskyi IC026.</title>
        <authorList>
            <person name="Bowman J.P."/>
        </authorList>
    </citation>
    <scope>NUCLEOTIDE SEQUENCE [LARGE SCALE GENOMIC DNA]</scope>
    <source>
        <strain evidence="3 5">IC026</strain>
    </source>
</reference>
<evidence type="ECO:0008006" key="6">
    <source>
        <dbReference type="Google" id="ProtNLM"/>
    </source>
</evidence>
<keyword evidence="1" id="KW-0732">Signal</keyword>
<protein>
    <recommendedName>
        <fullName evidence="6">6-bladed beta-propeller protein</fullName>
    </recommendedName>
</protein>
<comment type="caution">
    <text evidence="2">The sequence shown here is derived from an EMBL/GenBank/DDBJ whole genome shotgun (WGS) entry which is preliminary data.</text>
</comment>
<dbReference type="Proteomes" id="UP000321927">
    <property type="component" value="Unassembled WGS sequence"/>
</dbReference>
<keyword evidence="5" id="KW-1185">Reference proteome</keyword>
<name>A0A2W7QXL8_9BACT</name>
<evidence type="ECO:0000313" key="2">
    <source>
        <dbReference type="EMBL" id="PZX51856.1"/>
    </source>
</evidence>
<organism evidence="2 4">
    <name type="scientific">Algoriphagus ratkowskyi</name>
    <dbReference type="NCBI Taxonomy" id="57028"/>
    <lineage>
        <taxon>Bacteria</taxon>
        <taxon>Pseudomonadati</taxon>
        <taxon>Bacteroidota</taxon>
        <taxon>Cytophagia</taxon>
        <taxon>Cytophagales</taxon>
        <taxon>Cyclobacteriaceae</taxon>
        <taxon>Algoriphagus</taxon>
    </lineage>
</organism>
<reference evidence="2 4" key="1">
    <citation type="submission" date="2018-06" db="EMBL/GenBank/DDBJ databases">
        <title>Genomic Encyclopedia of Archaeal and Bacterial Type Strains, Phase II (KMG-II): from individual species to whole genera.</title>
        <authorList>
            <person name="Goeker M."/>
        </authorList>
    </citation>
    <scope>NUCLEOTIDE SEQUENCE [LARGE SCALE GENOMIC DNA]</scope>
    <source>
        <strain evidence="2 4">DSM 22686</strain>
    </source>
</reference>
<feature type="signal peptide" evidence="1">
    <location>
        <begin position="1"/>
        <end position="19"/>
    </location>
</feature>
<accession>A0A2W7QXL8</accession>
<feature type="chain" id="PRO_5015921520" description="6-bladed beta-propeller protein" evidence="1">
    <location>
        <begin position="20"/>
        <end position="396"/>
    </location>
</feature>
<dbReference type="RefSeq" id="WP_086502871.1">
    <property type="nucleotide sequence ID" value="NZ_MSSV01000021.1"/>
</dbReference>
<evidence type="ECO:0000313" key="3">
    <source>
        <dbReference type="EMBL" id="TXD76011.1"/>
    </source>
</evidence>
<gene>
    <name evidence="3" type="ORF">ESW18_18100</name>
    <name evidence="2" type="ORF">LV84_03614</name>
</gene>
<sequence>MKNCILFCFASIFAGFACSAPEKSSEDSKIPELSLEIIDSLDLKVLGDPLITSVSESGDSFLFYNYAFSDIIITNSEGEIQSQFNKSEDIPDSYQIMLESPGFIGNDQLVIVGTTGIFIYDLEGNLVKKIDHPESLGGGGSMVFPGKSVETIVLNGKTYLVTRSLRTRDSYPGEQKYYDTFRHFELVDIATGSSNEIVPFEQNSRFLDGMGYYESDFWPALEAKNNKLYVALAGEPTLYRYSLNPEGAALDTLVNLTIPGFAGIDGTPRVEFAEGIVMLNGSTSTIQNIHIVDDKLIINYYGGISTEDNAELSKLYETNKMEEAEEMYFRLDSQVSRGILVFDLENLAYLGNLSLPKNADLESFASGGGYLWMQKNPSEEVEEDFLRIYKVKLTGK</sequence>